<name>A0ABS4WZD7_9MICO</name>
<keyword evidence="3" id="KW-0732">Signal</keyword>
<evidence type="ECO:0000256" key="1">
    <source>
        <dbReference type="ARBA" id="ARBA00018879"/>
    </source>
</evidence>
<comment type="caution">
    <text evidence="5">The sequence shown here is derived from an EMBL/GenBank/DDBJ whole genome shotgun (WGS) entry which is preliminary data.</text>
</comment>
<feature type="chain" id="PRO_5045992781" description="Beta-lactamase" evidence="3">
    <location>
        <begin position="24"/>
        <end position="304"/>
    </location>
</feature>
<dbReference type="RefSeq" id="WP_342592109.1">
    <property type="nucleotide sequence ID" value="NZ_BAAAJW010000002.1"/>
</dbReference>
<keyword evidence="6" id="KW-1185">Reference proteome</keyword>
<dbReference type="InterPro" id="IPR012338">
    <property type="entry name" value="Beta-lactam/transpept-like"/>
</dbReference>
<evidence type="ECO:0000256" key="3">
    <source>
        <dbReference type="SAM" id="SignalP"/>
    </source>
</evidence>
<organism evidence="5 6">
    <name type="scientific">Brachybacterium sacelli</name>
    <dbReference type="NCBI Taxonomy" id="173364"/>
    <lineage>
        <taxon>Bacteria</taxon>
        <taxon>Bacillati</taxon>
        <taxon>Actinomycetota</taxon>
        <taxon>Actinomycetes</taxon>
        <taxon>Micrococcales</taxon>
        <taxon>Dermabacteraceae</taxon>
        <taxon>Brachybacterium</taxon>
    </lineage>
</organism>
<dbReference type="PROSITE" id="PS51318">
    <property type="entry name" value="TAT"/>
    <property type="match status" value="1"/>
</dbReference>
<dbReference type="NCBIfam" id="NF033103">
    <property type="entry name" value="bla_class_A"/>
    <property type="match status" value="1"/>
</dbReference>
<protein>
    <recommendedName>
        <fullName evidence="1">Beta-lactamase</fullName>
    </recommendedName>
    <alternativeName>
        <fullName evidence="2">Penicillinase</fullName>
    </alternativeName>
</protein>
<dbReference type="SUPFAM" id="SSF56601">
    <property type="entry name" value="beta-lactamase/transpeptidase-like"/>
    <property type="match status" value="1"/>
</dbReference>
<dbReference type="InterPro" id="IPR006311">
    <property type="entry name" value="TAT_signal"/>
</dbReference>
<dbReference type="PANTHER" id="PTHR35333:SF3">
    <property type="entry name" value="BETA-LACTAMASE-TYPE TRANSPEPTIDASE FOLD CONTAINING PROTEIN"/>
    <property type="match status" value="1"/>
</dbReference>
<accession>A0ABS4WZD7</accession>
<dbReference type="InterPro" id="IPR045155">
    <property type="entry name" value="Beta-lactam_cat"/>
</dbReference>
<proteinExistence type="predicted"/>
<gene>
    <name evidence="5" type="ORF">JOF43_001522</name>
</gene>
<dbReference type="Pfam" id="PF13354">
    <property type="entry name" value="Beta-lactamase2"/>
    <property type="match status" value="1"/>
</dbReference>
<evidence type="ECO:0000313" key="6">
    <source>
        <dbReference type="Proteomes" id="UP001519290"/>
    </source>
</evidence>
<feature type="signal peptide" evidence="3">
    <location>
        <begin position="1"/>
        <end position="23"/>
    </location>
</feature>
<evidence type="ECO:0000259" key="4">
    <source>
        <dbReference type="Pfam" id="PF13354"/>
    </source>
</evidence>
<dbReference type="PRINTS" id="PR00118">
    <property type="entry name" value="BLACTAMASEA"/>
</dbReference>
<dbReference type="InterPro" id="IPR000871">
    <property type="entry name" value="Beta-lactam_class-A"/>
</dbReference>
<dbReference type="Proteomes" id="UP001519290">
    <property type="component" value="Unassembled WGS sequence"/>
</dbReference>
<keyword evidence="5" id="KW-0378">Hydrolase</keyword>
<dbReference type="EMBL" id="JAGIOD010000001">
    <property type="protein sequence ID" value="MBP2381565.1"/>
    <property type="molecule type" value="Genomic_DNA"/>
</dbReference>
<reference evidence="5 6" key="1">
    <citation type="submission" date="2021-03" db="EMBL/GenBank/DDBJ databases">
        <title>Sequencing the genomes of 1000 actinobacteria strains.</title>
        <authorList>
            <person name="Klenk H.-P."/>
        </authorList>
    </citation>
    <scope>NUCLEOTIDE SEQUENCE [LARGE SCALE GENOMIC DNA]</scope>
    <source>
        <strain evidence="5 6">DSM 14566</strain>
    </source>
</reference>
<dbReference type="Gene3D" id="3.40.710.10">
    <property type="entry name" value="DD-peptidase/beta-lactamase superfamily"/>
    <property type="match status" value="1"/>
</dbReference>
<feature type="domain" description="Beta-lactamase class A catalytic" evidence="4">
    <location>
        <begin position="61"/>
        <end position="274"/>
    </location>
</feature>
<dbReference type="PANTHER" id="PTHR35333">
    <property type="entry name" value="BETA-LACTAMASE"/>
    <property type="match status" value="1"/>
</dbReference>
<sequence>MTTPVSRRTVILSAAPLALTVCAAGPGREAAAAAPASATGEAASLGAAFCALESRFAATLGVFALDTGSGARIEHRAEDRFGHASTLKALAAAAVLASDPDLEAPVPVEAEDLVEYSPILQEHVGSTIALGEVVDAAVRYSDNTAGNLLLVRLGGPAGLEAALRAIGDRTTSVDRWEPDLNDVSPGDDRDTSTPRALASSLRAFVLDGGLDAGESELLTRMLTTTTTGDTLIMAGAPEGWEVGSKSGAAAYGTRNDLGIAWPSGDGAPIVIAVMSHRDTADAEYDDRLVAEAAAVAFQALLEER</sequence>
<evidence type="ECO:0000313" key="5">
    <source>
        <dbReference type="EMBL" id="MBP2381565.1"/>
    </source>
</evidence>
<dbReference type="GO" id="GO:0008800">
    <property type="term" value="F:beta-lactamase activity"/>
    <property type="evidence" value="ECO:0007669"/>
    <property type="project" value="UniProtKB-EC"/>
</dbReference>
<evidence type="ECO:0000256" key="2">
    <source>
        <dbReference type="ARBA" id="ARBA00030171"/>
    </source>
</evidence>